<reference evidence="1 2" key="1">
    <citation type="journal article" date="2018" name="Front. Plant Sci.">
        <title>Red Clover (Trifolium pratense) and Zigzag Clover (T. medium) - A Picture of Genomic Similarities and Differences.</title>
        <authorList>
            <person name="Dluhosova J."/>
            <person name="Istvanek J."/>
            <person name="Nedelnik J."/>
            <person name="Repkova J."/>
        </authorList>
    </citation>
    <scope>NUCLEOTIDE SEQUENCE [LARGE SCALE GENOMIC DNA]</scope>
    <source>
        <strain evidence="2">cv. 10/8</strain>
        <tissue evidence="1">Leaf</tissue>
    </source>
</reference>
<keyword evidence="2" id="KW-1185">Reference proteome</keyword>
<feature type="non-terminal residue" evidence="1">
    <location>
        <position position="1"/>
    </location>
</feature>
<dbReference type="EMBL" id="LXQA010202493">
    <property type="protein sequence ID" value="MCI33218.1"/>
    <property type="molecule type" value="Genomic_DNA"/>
</dbReference>
<evidence type="ECO:0000313" key="2">
    <source>
        <dbReference type="Proteomes" id="UP000265520"/>
    </source>
</evidence>
<accession>A0A392R999</accession>
<dbReference type="Proteomes" id="UP000265520">
    <property type="component" value="Unassembled WGS sequence"/>
</dbReference>
<comment type="caution">
    <text evidence="1">The sequence shown here is derived from an EMBL/GenBank/DDBJ whole genome shotgun (WGS) entry which is preliminary data.</text>
</comment>
<protein>
    <submittedName>
        <fullName evidence="1">Uncharacterized protein</fullName>
    </submittedName>
</protein>
<proteinExistence type="predicted"/>
<organism evidence="1 2">
    <name type="scientific">Trifolium medium</name>
    <dbReference type="NCBI Taxonomy" id="97028"/>
    <lineage>
        <taxon>Eukaryota</taxon>
        <taxon>Viridiplantae</taxon>
        <taxon>Streptophyta</taxon>
        <taxon>Embryophyta</taxon>
        <taxon>Tracheophyta</taxon>
        <taxon>Spermatophyta</taxon>
        <taxon>Magnoliopsida</taxon>
        <taxon>eudicotyledons</taxon>
        <taxon>Gunneridae</taxon>
        <taxon>Pentapetalae</taxon>
        <taxon>rosids</taxon>
        <taxon>fabids</taxon>
        <taxon>Fabales</taxon>
        <taxon>Fabaceae</taxon>
        <taxon>Papilionoideae</taxon>
        <taxon>50 kb inversion clade</taxon>
        <taxon>NPAAA clade</taxon>
        <taxon>Hologalegina</taxon>
        <taxon>IRL clade</taxon>
        <taxon>Trifolieae</taxon>
        <taxon>Trifolium</taxon>
    </lineage>
</organism>
<name>A0A392R999_9FABA</name>
<sequence>CPWQPPTYLKCNIDAIVFLPENVVAMAHGSIS</sequence>
<evidence type="ECO:0000313" key="1">
    <source>
        <dbReference type="EMBL" id="MCI33218.1"/>
    </source>
</evidence>
<dbReference type="AlphaFoldDB" id="A0A392R999"/>